<dbReference type="InterPro" id="IPR036388">
    <property type="entry name" value="WH-like_DNA-bd_sf"/>
</dbReference>
<dbReference type="PANTHER" id="PTHR39515:SF2">
    <property type="entry name" value="HTH-TYPE TRANSCRIPTIONAL REGULATOR RV0880"/>
    <property type="match status" value="1"/>
</dbReference>
<dbReference type="PROSITE" id="PS50995">
    <property type="entry name" value="HTH_MARR_2"/>
    <property type="match status" value="1"/>
</dbReference>
<dbReference type="Pfam" id="PF01047">
    <property type="entry name" value="MarR"/>
    <property type="match status" value="1"/>
</dbReference>
<dbReference type="GO" id="GO:0003700">
    <property type="term" value="F:DNA-binding transcription factor activity"/>
    <property type="evidence" value="ECO:0007669"/>
    <property type="project" value="InterPro"/>
</dbReference>
<dbReference type="SUPFAM" id="SSF46785">
    <property type="entry name" value="Winged helix' DNA-binding domain"/>
    <property type="match status" value="1"/>
</dbReference>
<evidence type="ECO:0000313" key="2">
    <source>
        <dbReference type="EMBL" id="GLL14467.1"/>
    </source>
</evidence>
<dbReference type="InterPro" id="IPR052526">
    <property type="entry name" value="HTH-type_Bedaq_tolerance"/>
</dbReference>
<protein>
    <submittedName>
        <fullName evidence="2">MarR family transcriptional regulator</fullName>
    </submittedName>
</protein>
<dbReference type="PANTHER" id="PTHR39515">
    <property type="entry name" value="CONSERVED PROTEIN"/>
    <property type="match status" value="1"/>
</dbReference>
<gene>
    <name evidence="2" type="ORF">GCM10017577_56140</name>
</gene>
<comment type="caution">
    <text evidence="2">The sequence shown here is derived from an EMBL/GenBank/DDBJ whole genome shotgun (WGS) entry which is preliminary data.</text>
</comment>
<dbReference type="InterPro" id="IPR036390">
    <property type="entry name" value="WH_DNA-bd_sf"/>
</dbReference>
<dbReference type="InterPro" id="IPR000835">
    <property type="entry name" value="HTH_MarR-typ"/>
</dbReference>
<evidence type="ECO:0000313" key="3">
    <source>
        <dbReference type="Proteomes" id="UP001143463"/>
    </source>
</evidence>
<feature type="domain" description="HTH marR-type" evidence="1">
    <location>
        <begin position="1"/>
        <end position="142"/>
    </location>
</feature>
<evidence type="ECO:0000259" key="1">
    <source>
        <dbReference type="PROSITE" id="PS50995"/>
    </source>
</evidence>
<dbReference type="Proteomes" id="UP001143463">
    <property type="component" value="Unassembled WGS sequence"/>
</dbReference>
<reference evidence="2" key="1">
    <citation type="journal article" date="2014" name="Int. J. Syst. Evol. Microbiol.">
        <title>Complete genome sequence of Corynebacterium casei LMG S-19264T (=DSM 44701T), isolated from a smear-ripened cheese.</title>
        <authorList>
            <consortium name="US DOE Joint Genome Institute (JGI-PGF)"/>
            <person name="Walter F."/>
            <person name="Albersmeier A."/>
            <person name="Kalinowski J."/>
            <person name="Ruckert C."/>
        </authorList>
    </citation>
    <scope>NUCLEOTIDE SEQUENCE</scope>
    <source>
        <strain evidence="2">VKM Ac-1069</strain>
    </source>
</reference>
<name>A0A9W6L7D8_9PSEU</name>
<dbReference type="EMBL" id="BSFQ01000032">
    <property type="protein sequence ID" value="GLL14467.1"/>
    <property type="molecule type" value="Genomic_DNA"/>
</dbReference>
<dbReference type="SMART" id="SM00347">
    <property type="entry name" value="HTH_MARR"/>
    <property type="match status" value="1"/>
</dbReference>
<sequence length="144" mass="15603">MATPDALDVAARLRACLGPLVRKVRGLREDGDLTLGQASMLARVAQKGPTTVASLAAIEMIRPQSAAQVVQALEAKGYVDRRTDPNDSRRLIVEVTSKGSDWVTDTREAWNGRFAAVIATELSAAEQRRLAAAIPLLERLREVL</sequence>
<dbReference type="Gene3D" id="1.10.10.10">
    <property type="entry name" value="Winged helix-like DNA-binding domain superfamily/Winged helix DNA-binding domain"/>
    <property type="match status" value="1"/>
</dbReference>
<dbReference type="RefSeq" id="WP_037050634.1">
    <property type="nucleotide sequence ID" value="NZ_BAAAUZ010000032.1"/>
</dbReference>
<proteinExistence type="predicted"/>
<dbReference type="AlphaFoldDB" id="A0A9W6L7D8"/>
<organism evidence="2 3">
    <name type="scientific">Pseudonocardia halophobica</name>
    <dbReference type="NCBI Taxonomy" id="29401"/>
    <lineage>
        <taxon>Bacteria</taxon>
        <taxon>Bacillati</taxon>
        <taxon>Actinomycetota</taxon>
        <taxon>Actinomycetes</taxon>
        <taxon>Pseudonocardiales</taxon>
        <taxon>Pseudonocardiaceae</taxon>
        <taxon>Pseudonocardia</taxon>
    </lineage>
</organism>
<keyword evidence="3" id="KW-1185">Reference proteome</keyword>
<reference evidence="2" key="2">
    <citation type="submission" date="2023-01" db="EMBL/GenBank/DDBJ databases">
        <authorList>
            <person name="Sun Q."/>
            <person name="Evtushenko L."/>
        </authorList>
    </citation>
    <scope>NUCLEOTIDE SEQUENCE</scope>
    <source>
        <strain evidence="2">VKM Ac-1069</strain>
    </source>
</reference>
<accession>A0A9W6L7D8</accession>